<feature type="region of interest" description="Disordered" evidence="7">
    <location>
        <begin position="197"/>
        <end position="262"/>
    </location>
</feature>
<comment type="subcellular location">
    <subcellularLocation>
        <location evidence="1">Nucleus</location>
        <location evidence="1">Nucleolus</location>
    </subcellularLocation>
</comment>
<accession>A0A286UH09</accession>
<feature type="compositionally biased region" description="Pro residues" evidence="7">
    <location>
        <begin position="394"/>
        <end position="413"/>
    </location>
</feature>
<dbReference type="Pfam" id="PF17875">
    <property type="entry name" value="RPA43_OB"/>
    <property type="match status" value="1"/>
</dbReference>
<dbReference type="PANTHER" id="PTHR12709:SF5">
    <property type="entry name" value="DNA-DIRECTED RNA POLYMERASE I SUBUNIT RPA43"/>
    <property type="match status" value="1"/>
</dbReference>
<dbReference type="OrthoDB" id="10250504at2759"/>
<dbReference type="InterPro" id="IPR045113">
    <property type="entry name" value="Rpb7-like"/>
</dbReference>
<dbReference type="InParanoid" id="A0A286UH09"/>
<dbReference type="Gene3D" id="2.40.50.1060">
    <property type="match status" value="1"/>
</dbReference>
<keyword evidence="6" id="KW-0539">Nucleus</keyword>
<dbReference type="GO" id="GO:0006352">
    <property type="term" value="P:DNA-templated transcription initiation"/>
    <property type="evidence" value="ECO:0007669"/>
    <property type="project" value="InterPro"/>
</dbReference>
<evidence type="ECO:0000256" key="2">
    <source>
        <dbReference type="ARBA" id="ARBA00005930"/>
    </source>
</evidence>
<feature type="domain" description="RNA polymerase Rpb7-like N-terminal" evidence="8">
    <location>
        <begin position="79"/>
        <end position="128"/>
    </location>
</feature>
<feature type="region of interest" description="Disordered" evidence="7">
    <location>
        <begin position="336"/>
        <end position="447"/>
    </location>
</feature>
<dbReference type="InterPro" id="IPR041901">
    <property type="entry name" value="RNAP_I_Rpa43_N"/>
</dbReference>
<feature type="compositionally biased region" description="Acidic residues" evidence="7">
    <location>
        <begin position="342"/>
        <end position="367"/>
    </location>
</feature>
<keyword evidence="5" id="KW-0804">Transcription</keyword>
<dbReference type="InterPro" id="IPR005576">
    <property type="entry name" value="Rpb7-like_N"/>
</dbReference>
<keyword evidence="4" id="KW-0597">Phosphoprotein</keyword>
<feature type="domain" description="RPA43 OB" evidence="9">
    <location>
        <begin position="148"/>
        <end position="304"/>
    </location>
</feature>
<evidence type="ECO:0000313" key="11">
    <source>
        <dbReference type="Proteomes" id="UP000217199"/>
    </source>
</evidence>
<dbReference type="GO" id="GO:0005736">
    <property type="term" value="C:RNA polymerase I complex"/>
    <property type="evidence" value="ECO:0007669"/>
    <property type="project" value="TreeGrafter"/>
</dbReference>
<comment type="caution">
    <text evidence="10">The sequence shown here is derived from an EMBL/GenBank/DDBJ whole genome shotgun (WGS) entry which is preliminary data.</text>
</comment>
<comment type="similarity">
    <text evidence="2">Belongs to the eukaryotic RPA43 RNA polymerase subunit family.</text>
</comment>
<dbReference type="GO" id="GO:0006362">
    <property type="term" value="P:transcription elongation by RNA polymerase I"/>
    <property type="evidence" value="ECO:0007669"/>
    <property type="project" value="TreeGrafter"/>
</dbReference>
<evidence type="ECO:0000313" key="10">
    <source>
        <dbReference type="EMBL" id="PAV18809.1"/>
    </source>
</evidence>
<dbReference type="Pfam" id="PF03876">
    <property type="entry name" value="SHS2_Rpb7-N"/>
    <property type="match status" value="1"/>
</dbReference>
<proteinExistence type="inferred from homology"/>
<protein>
    <submittedName>
        <fullName evidence="10">Dna-directed rna polymerase i complex subunit rpa43</fullName>
    </submittedName>
</protein>
<dbReference type="PANTHER" id="PTHR12709">
    <property type="entry name" value="DNA-DIRECTED RNA POLYMERASE II, III"/>
    <property type="match status" value="1"/>
</dbReference>
<feature type="compositionally biased region" description="Basic residues" evidence="7">
    <location>
        <begin position="35"/>
        <end position="47"/>
    </location>
</feature>
<dbReference type="AlphaFoldDB" id="A0A286UH09"/>
<dbReference type="Proteomes" id="UP000217199">
    <property type="component" value="Unassembled WGS sequence"/>
</dbReference>
<evidence type="ECO:0000256" key="3">
    <source>
        <dbReference type="ARBA" id="ARBA00022478"/>
    </source>
</evidence>
<feature type="compositionally biased region" description="Basic residues" evidence="7">
    <location>
        <begin position="54"/>
        <end position="64"/>
    </location>
</feature>
<evidence type="ECO:0000256" key="4">
    <source>
        <dbReference type="ARBA" id="ARBA00022553"/>
    </source>
</evidence>
<organism evidence="10 11">
    <name type="scientific">Pyrrhoderma noxium</name>
    <dbReference type="NCBI Taxonomy" id="2282107"/>
    <lineage>
        <taxon>Eukaryota</taxon>
        <taxon>Fungi</taxon>
        <taxon>Dikarya</taxon>
        <taxon>Basidiomycota</taxon>
        <taxon>Agaricomycotina</taxon>
        <taxon>Agaricomycetes</taxon>
        <taxon>Hymenochaetales</taxon>
        <taxon>Hymenochaetaceae</taxon>
        <taxon>Pyrrhoderma</taxon>
    </lineage>
</organism>
<evidence type="ECO:0000256" key="7">
    <source>
        <dbReference type="SAM" id="MobiDB-lite"/>
    </source>
</evidence>
<dbReference type="STRING" id="2282107.A0A286UH09"/>
<feature type="compositionally biased region" description="Polar residues" evidence="7">
    <location>
        <begin position="202"/>
        <end position="220"/>
    </location>
</feature>
<evidence type="ECO:0000256" key="5">
    <source>
        <dbReference type="ARBA" id="ARBA00023163"/>
    </source>
</evidence>
<reference evidence="10 11" key="1">
    <citation type="journal article" date="2017" name="Mol. Ecol.">
        <title>Comparative and population genomic landscape of Phellinus noxius: A hypervariable fungus causing root rot in trees.</title>
        <authorList>
            <person name="Chung C.L."/>
            <person name="Lee T.J."/>
            <person name="Akiba M."/>
            <person name="Lee H.H."/>
            <person name="Kuo T.H."/>
            <person name="Liu D."/>
            <person name="Ke H.M."/>
            <person name="Yokoi T."/>
            <person name="Roa M.B."/>
            <person name="Lu M.J."/>
            <person name="Chang Y.Y."/>
            <person name="Ann P.J."/>
            <person name="Tsai J.N."/>
            <person name="Chen C.Y."/>
            <person name="Tzean S.S."/>
            <person name="Ota Y."/>
            <person name="Hattori T."/>
            <person name="Sahashi N."/>
            <person name="Liou R.F."/>
            <person name="Kikuchi T."/>
            <person name="Tsai I.J."/>
        </authorList>
    </citation>
    <scope>NUCLEOTIDE SEQUENCE [LARGE SCALE GENOMIC DNA]</scope>
    <source>
        <strain evidence="10 11">FFPRI411160</strain>
    </source>
</reference>
<keyword evidence="11" id="KW-1185">Reference proteome</keyword>
<dbReference type="InterPro" id="IPR041178">
    <property type="entry name" value="RPA43_OB"/>
</dbReference>
<evidence type="ECO:0000259" key="8">
    <source>
        <dbReference type="Pfam" id="PF03876"/>
    </source>
</evidence>
<feature type="compositionally biased region" description="Low complexity" evidence="7">
    <location>
        <begin position="236"/>
        <end position="248"/>
    </location>
</feature>
<evidence type="ECO:0000259" key="9">
    <source>
        <dbReference type="Pfam" id="PF17875"/>
    </source>
</evidence>
<evidence type="ECO:0000256" key="1">
    <source>
        <dbReference type="ARBA" id="ARBA00004604"/>
    </source>
</evidence>
<name>A0A286UH09_9AGAM</name>
<sequence length="447" mass="48525">MSLQPEATSSKKRKHGETSNDGAAANTNSLTPAHSHSHKKAKKKKKEGHTAHRSEKKTKSSSKKSKTDSQFRVVNASILVSIPPKFFADPLAGVHEMLDSLVMKYVPALSGVVLAHTNAKFASRTAVIRNECPFSNCTVNFNATVWSPQIGMKLTGRIKLCSPDHIAILIHRTFNVSIPRHHIPTDNWEFEYGALEDEDETPNSNDPNTTTADSQENQNPNDEESGNSKSVRFDNTTDTGSSDPSAAAADKDKDSTEDELGEPSLGYWVHKVTGEKLGDKNGQLEFTVIGLTIANQMLSLVGSIQPDPFSPEHIPKPVIRPPSNSDVDALSVEKDLSLAELSELDSDNENEEDEDEIEDWEDDDGDNDEAKSGKKQQQRTSAGSDGEMDVDVDSPPPPSSTSIPIPKPKPIPISIPKTTTASTAGVGADADAEKPHKKQKKKHKKSS</sequence>
<feature type="compositionally biased region" description="Polar residues" evidence="7">
    <location>
        <begin position="19"/>
        <end position="32"/>
    </location>
</feature>
<feature type="region of interest" description="Disordered" evidence="7">
    <location>
        <begin position="1"/>
        <end position="68"/>
    </location>
</feature>
<gene>
    <name evidence="10" type="ORF">PNOK_0565200</name>
</gene>
<feature type="compositionally biased region" description="Basic residues" evidence="7">
    <location>
        <begin position="435"/>
        <end position="447"/>
    </location>
</feature>
<dbReference type="CDD" id="cd04328">
    <property type="entry name" value="RNAP_I_Rpa43_N"/>
    <property type="match status" value="1"/>
</dbReference>
<dbReference type="EMBL" id="NBII01000005">
    <property type="protein sequence ID" value="PAV18809.1"/>
    <property type="molecule type" value="Genomic_DNA"/>
</dbReference>
<dbReference type="InterPro" id="IPR036898">
    <property type="entry name" value="RNA_pol_Rpb7-like_N_sf"/>
</dbReference>
<dbReference type="Gene3D" id="3.30.1490.120">
    <property type="entry name" value="RNA polymerase Rpb7-like, N-terminal domain"/>
    <property type="match status" value="1"/>
</dbReference>
<keyword evidence="3 10" id="KW-0240">DNA-directed RNA polymerase</keyword>
<evidence type="ECO:0000256" key="6">
    <source>
        <dbReference type="ARBA" id="ARBA00023242"/>
    </source>
</evidence>